<dbReference type="PANTHER" id="PTHR12714">
    <property type="entry name" value="PROTEIN-S ISOPRENYLCYSTEINE O-METHYLTRANSFERASE"/>
    <property type="match status" value="1"/>
</dbReference>
<evidence type="ECO:0000256" key="1">
    <source>
        <dbReference type="ARBA" id="ARBA00004127"/>
    </source>
</evidence>
<keyword evidence="3 5" id="KW-1133">Transmembrane helix</keyword>
<evidence type="ECO:0000313" key="7">
    <source>
        <dbReference type="Proteomes" id="UP000228921"/>
    </source>
</evidence>
<sequence length="154" mass="17175">MTSGRGEFWVVLQLILLTALVFAPILVPEAWSAPVADLAQALGLLLGALGLLVVGIAALYLGRNLTIFPKPKPDGFMTARGIYRVVRHPMYCGVILCAFGWSLWQTSLVALALSFALGVFFDRKAAQEELWLQAQYPEYADYRRRVKKLIPFIY</sequence>
<dbReference type="GO" id="GO:0032259">
    <property type="term" value="P:methylation"/>
    <property type="evidence" value="ECO:0007669"/>
    <property type="project" value="UniProtKB-KW"/>
</dbReference>
<keyword evidence="4 5" id="KW-0472">Membrane</keyword>
<organism evidence="6 7">
    <name type="scientific">Candidatus Thermofonsia Clade 1 bacterium</name>
    <dbReference type="NCBI Taxonomy" id="2364210"/>
    <lineage>
        <taxon>Bacteria</taxon>
        <taxon>Bacillati</taxon>
        <taxon>Chloroflexota</taxon>
        <taxon>Candidatus Thermofontia</taxon>
        <taxon>Candidatus Thermofonsia Clade 1</taxon>
    </lineage>
</organism>
<keyword evidence="6" id="KW-0489">Methyltransferase</keyword>
<protein>
    <submittedName>
        <fullName evidence="6">Isoprenylcysteine carboxylmethyltransferase family protein</fullName>
    </submittedName>
</protein>
<dbReference type="AlphaFoldDB" id="A0A2M8P0Z9"/>
<dbReference type="GO" id="GO:0012505">
    <property type="term" value="C:endomembrane system"/>
    <property type="evidence" value="ECO:0007669"/>
    <property type="project" value="UniProtKB-SubCell"/>
</dbReference>
<evidence type="ECO:0000256" key="3">
    <source>
        <dbReference type="ARBA" id="ARBA00022989"/>
    </source>
</evidence>
<comment type="caution">
    <text evidence="6">The sequence shown here is derived from an EMBL/GenBank/DDBJ whole genome shotgun (WGS) entry which is preliminary data.</text>
</comment>
<evidence type="ECO:0000256" key="5">
    <source>
        <dbReference type="SAM" id="Phobius"/>
    </source>
</evidence>
<feature type="transmembrane region" description="Helical" evidence="5">
    <location>
        <begin position="42"/>
        <end position="62"/>
    </location>
</feature>
<gene>
    <name evidence="6" type="ORF">CUN51_04955</name>
</gene>
<dbReference type="GO" id="GO:0008168">
    <property type="term" value="F:methyltransferase activity"/>
    <property type="evidence" value="ECO:0007669"/>
    <property type="project" value="UniProtKB-KW"/>
</dbReference>
<evidence type="ECO:0000256" key="4">
    <source>
        <dbReference type="ARBA" id="ARBA00023136"/>
    </source>
</evidence>
<comment type="subcellular location">
    <subcellularLocation>
        <location evidence="1">Endomembrane system</location>
        <topology evidence="1">Multi-pass membrane protein</topology>
    </subcellularLocation>
</comment>
<reference evidence="6 7" key="1">
    <citation type="submission" date="2017-11" db="EMBL/GenBank/DDBJ databases">
        <title>Evolution of Phototrophy in the Chloroflexi Phylum Driven by Horizontal Gene Transfer.</title>
        <authorList>
            <person name="Ward L.M."/>
            <person name="Hemp J."/>
            <person name="Shih P.M."/>
            <person name="Mcglynn S.E."/>
            <person name="Fischer W."/>
        </authorList>
    </citation>
    <scope>NUCLEOTIDE SEQUENCE [LARGE SCALE GENOMIC DNA]</scope>
    <source>
        <strain evidence="6">CP2_2F</strain>
    </source>
</reference>
<name>A0A2M8P0Z9_9CHLR</name>
<dbReference type="PANTHER" id="PTHR12714:SF24">
    <property type="entry name" value="SLR1182 PROTEIN"/>
    <property type="match status" value="1"/>
</dbReference>
<evidence type="ECO:0000313" key="6">
    <source>
        <dbReference type="EMBL" id="PJF31220.1"/>
    </source>
</evidence>
<dbReference type="Pfam" id="PF04191">
    <property type="entry name" value="PEMT"/>
    <property type="match status" value="1"/>
</dbReference>
<dbReference type="Gene3D" id="1.20.120.1630">
    <property type="match status" value="1"/>
</dbReference>
<dbReference type="EMBL" id="PGTK01000004">
    <property type="protein sequence ID" value="PJF31220.1"/>
    <property type="molecule type" value="Genomic_DNA"/>
</dbReference>
<dbReference type="Proteomes" id="UP000228921">
    <property type="component" value="Unassembled WGS sequence"/>
</dbReference>
<evidence type="ECO:0000256" key="2">
    <source>
        <dbReference type="ARBA" id="ARBA00022692"/>
    </source>
</evidence>
<keyword evidence="6" id="KW-0808">Transferase</keyword>
<proteinExistence type="predicted"/>
<dbReference type="InterPro" id="IPR007318">
    <property type="entry name" value="Phopholipid_MeTrfase"/>
</dbReference>
<keyword evidence="2 5" id="KW-0812">Transmembrane</keyword>
<feature type="transmembrane region" description="Helical" evidence="5">
    <location>
        <begin position="90"/>
        <end position="121"/>
    </location>
</feature>
<accession>A0A2M8P0Z9</accession>